<reference evidence="2 3" key="1">
    <citation type="submission" date="2016-03" db="EMBL/GenBank/DDBJ databases">
        <title>Genome sequence of Nesiotobacter sp. nov., a moderately halophilic alphaproteobacterium isolated from the Yellow Sea, China.</title>
        <authorList>
            <person name="Zhang G."/>
            <person name="Zhang R."/>
        </authorList>
    </citation>
    <scope>NUCLEOTIDE SEQUENCE [LARGE SCALE GENOMIC DNA]</scope>
    <source>
        <strain evidence="2 3">WB1-6</strain>
    </source>
</reference>
<dbReference type="SUPFAM" id="SSF52540">
    <property type="entry name" value="P-loop containing nucleoside triphosphate hydrolases"/>
    <property type="match status" value="1"/>
</dbReference>
<protein>
    <recommendedName>
        <fullName evidence="4">Protein ImuA</fullName>
    </recommendedName>
</protein>
<dbReference type="InterPro" id="IPR027417">
    <property type="entry name" value="P-loop_NTPase"/>
</dbReference>
<dbReference type="PIRSF" id="PIRSF034285">
    <property type="entry name" value="UCP034285"/>
    <property type="match status" value="1"/>
</dbReference>
<evidence type="ECO:0000313" key="2">
    <source>
        <dbReference type="EMBL" id="OKL44863.1"/>
    </source>
</evidence>
<gene>
    <name evidence="2" type="ORF">A3843_06115</name>
</gene>
<dbReference type="RefSeq" id="WP_051269141.1">
    <property type="nucleotide sequence ID" value="NZ_LVVZ01000010.1"/>
</dbReference>
<feature type="region of interest" description="Disordered" evidence="1">
    <location>
        <begin position="29"/>
        <end position="64"/>
    </location>
</feature>
<dbReference type="STRING" id="197461.A3843_06115"/>
<evidence type="ECO:0008006" key="4">
    <source>
        <dbReference type="Google" id="ProtNLM"/>
    </source>
</evidence>
<dbReference type="AlphaFoldDB" id="A0A1U7JJE7"/>
<evidence type="ECO:0000256" key="1">
    <source>
        <dbReference type="SAM" id="MobiDB-lite"/>
    </source>
</evidence>
<evidence type="ECO:0000313" key="3">
    <source>
        <dbReference type="Proteomes" id="UP000185783"/>
    </source>
</evidence>
<dbReference type="Proteomes" id="UP000185783">
    <property type="component" value="Unassembled WGS sequence"/>
</dbReference>
<sequence>MNSRKEEIDALRRRLAVLEGRLPPEAQLSLAPASAASKLQEPALPSDQNLTASHDRSSKDEAGAPCLRSAVSPRFCLGVEALDGASAQPGFKLGTMHEFIAPQVRLSGALTGFVAALATLCANRRAGQVLWVLDEAVQREAGMLCAQGFLQFGLDPARLIMVTPRRVEDMLWVLEEGSQCQSLSVVVGEMLGDFKELDLTSTRRLVLRTERSGVPLFFMRHGADATVSAAMTRWCVGSGPTPTATRDRTGAYVPHRALMGAPRWRVTLEKNREGRPSSCDLEWNHATRQFDEIPRLDIENASAGTATDSLPLVSRAGHRSPVPSGTGQVVAFRRVR</sequence>
<dbReference type="Gene3D" id="3.40.50.300">
    <property type="entry name" value="P-loop containing nucleotide triphosphate hydrolases"/>
    <property type="match status" value="1"/>
</dbReference>
<organism evidence="2 3">
    <name type="scientific">Pseudovibrio exalbescens</name>
    <dbReference type="NCBI Taxonomy" id="197461"/>
    <lineage>
        <taxon>Bacteria</taxon>
        <taxon>Pseudomonadati</taxon>
        <taxon>Pseudomonadota</taxon>
        <taxon>Alphaproteobacteria</taxon>
        <taxon>Hyphomicrobiales</taxon>
        <taxon>Stappiaceae</taxon>
        <taxon>Pseudovibrio</taxon>
    </lineage>
</organism>
<keyword evidence="3" id="KW-1185">Reference proteome</keyword>
<name>A0A1U7JJE7_9HYPH</name>
<feature type="compositionally biased region" description="Basic and acidic residues" evidence="1">
    <location>
        <begin position="53"/>
        <end position="62"/>
    </location>
</feature>
<proteinExistence type="predicted"/>
<dbReference type="EMBL" id="LVVZ01000010">
    <property type="protein sequence ID" value="OKL44863.1"/>
    <property type="molecule type" value="Genomic_DNA"/>
</dbReference>
<accession>A0A1U7JJE7</accession>
<dbReference type="InterPro" id="IPR017026">
    <property type="entry name" value="ImuA"/>
</dbReference>
<comment type="caution">
    <text evidence="2">The sequence shown here is derived from an EMBL/GenBank/DDBJ whole genome shotgun (WGS) entry which is preliminary data.</text>
</comment>